<feature type="region of interest" description="Disordered" evidence="1">
    <location>
        <begin position="1"/>
        <end position="20"/>
    </location>
</feature>
<evidence type="ECO:0000313" key="4">
    <source>
        <dbReference type="Proteomes" id="UP001595536"/>
    </source>
</evidence>
<feature type="region of interest" description="Disordered" evidence="1">
    <location>
        <begin position="76"/>
        <end position="99"/>
    </location>
</feature>
<evidence type="ECO:0000259" key="2">
    <source>
        <dbReference type="Pfam" id="PF13763"/>
    </source>
</evidence>
<keyword evidence="4" id="KW-1185">Reference proteome</keyword>
<dbReference type="Proteomes" id="UP001595536">
    <property type="component" value="Unassembled WGS sequence"/>
</dbReference>
<evidence type="ECO:0000313" key="3">
    <source>
        <dbReference type="EMBL" id="MFC3265539.1"/>
    </source>
</evidence>
<name>A0ABV7LCM9_9HYPH</name>
<feature type="compositionally biased region" description="Low complexity" evidence="1">
    <location>
        <begin position="190"/>
        <end position="225"/>
    </location>
</feature>
<gene>
    <name evidence="3" type="ORF">ACFOEX_04050</name>
</gene>
<dbReference type="EMBL" id="JBHRUV010000017">
    <property type="protein sequence ID" value="MFC3265539.1"/>
    <property type="molecule type" value="Genomic_DNA"/>
</dbReference>
<reference evidence="4" key="1">
    <citation type="journal article" date="2019" name="Int. J. Syst. Evol. Microbiol.">
        <title>The Global Catalogue of Microorganisms (GCM) 10K type strain sequencing project: providing services to taxonomists for standard genome sequencing and annotation.</title>
        <authorList>
            <consortium name="The Broad Institute Genomics Platform"/>
            <consortium name="The Broad Institute Genome Sequencing Center for Infectious Disease"/>
            <person name="Wu L."/>
            <person name="Ma J."/>
        </authorList>
    </citation>
    <scope>NUCLEOTIDE SEQUENCE [LARGE SCALE GENOMIC DNA]</scope>
    <source>
        <strain evidence="4">CCM 7941</strain>
    </source>
</reference>
<dbReference type="RefSeq" id="WP_376868730.1">
    <property type="nucleotide sequence ID" value="NZ_JBHRUV010000017.1"/>
</dbReference>
<feature type="compositionally biased region" description="Acidic residues" evidence="1">
    <location>
        <begin position="83"/>
        <end position="94"/>
    </location>
</feature>
<dbReference type="InterPro" id="IPR025430">
    <property type="entry name" value="DUF4167"/>
</dbReference>
<feature type="region of interest" description="Disordered" evidence="1">
    <location>
        <begin position="111"/>
        <end position="280"/>
    </location>
</feature>
<protein>
    <submittedName>
        <fullName evidence="3">DUF4167 domain-containing protein</fullName>
    </submittedName>
</protein>
<feature type="compositionally biased region" description="Basic and acidic residues" evidence="1">
    <location>
        <begin position="142"/>
        <end position="170"/>
    </location>
</feature>
<feature type="compositionally biased region" description="Basic residues" evidence="1">
    <location>
        <begin position="253"/>
        <end position="262"/>
    </location>
</feature>
<proteinExistence type="predicted"/>
<sequence length="280" mass="30295">MNRKGPNPLTRSYESNGPDVKIRGTAQHIAEKYTQLARDAQVAGDPVACENYLQHAEHYFRIIAAAQAQMQQAYGHQSRGYDEFDDIDPEDDFADPLPTPRLAQAVAGDEAYPAGAPQPHAVQRERAERQDRAQRYPASGERQARQGDNGEARPDAQRHENGRADGEPRGRRERFRRQRDVRMVVREGAEAGPAGEADVSALPAFLTTPARPAAPADAGQSPPVAGGEGDAGDAPAAAPVETAGEENGERFPTRTRRRGRGRGRVETAPENPPAEQGIAS</sequence>
<accession>A0ABV7LCM9</accession>
<comment type="caution">
    <text evidence="3">The sequence shown here is derived from an EMBL/GenBank/DDBJ whole genome shotgun (WGS) entry which is preliminary data.</text>
</comment>
<feature type="domain" description="DUF4167" evidence="2">
    <location>
        <begin position="3"/>
        <end position="69"/>
    </location>
</feature>
<feature type="compositionally biased region" description="Basic and acidic residues" evidence="1">
    <location>
        <begin position="122"/>
        <end position="134"/>
    </location>
</feature>
<feature type="compositionally biased region" description="Basic and acidic residues" evidence="1">
    <location>
        <begin position="178"/>
        <end position="189"/>
    </location>
</feature>
<feature type="compositionally biased region" description="Low complexity" evidence="1">
    <location>
        <begin position="232"/>
        <end position="242"/>
    </location>
</feature>
<organism evidence="3 4">
    <name type="scientific">Camelimonas abortus</name>
    <dbReference type="NCBI Taxonomy" id="1017184"/>
    <lineage>
        <taxon>Bacteria</taxon>
        <taxon>Pseudomonadati</taxon>
        <taxon>Pseudomonadota</taxon>
        <taxon>Alphaproteobacteria</taxon>
        <taxon>Hyphomicrobiales</taxon>
        <taxon>Chelatococcaceae</taxon>
        <taxon>Camelimonas</taxon>
    </lineage>
</organism>
<dbReference type="Pfam" id="PF13763">
    <property type="entry name" value="DUF4167"/>
    <property type="match status" value="1"/>
</dbReference>
<evidence type="ECO:0000256" key="1">
    <source>
        <dbReference type="SAM" id="MobiDB-lite"/>
    </source>
</evidence>